<feature type="compositionally biased region" description="Low complexity" evidence="1">
    <location>
        <begin position="620"/>
        <end position="633"/>
    </location>
</feature>
<dbReference type="Proteomes" id="UP001497392">
    <property type="component" value="Unassembled WGS sequence"/>
</dbReference>
<evidence type="ECO:0000313" key="3">
    <source>
        <dbReference type="Proteomes" id="UP001497392"/>
    </source>
</evidence>
<evidence type="ECO:0000313" key="2">
    <source>
        <dbReference type="EMBL" id="CAL5222913.1"/>
    </source>
</evidence>
<feature type="region of interest" description="Disordered" evidence="1">
    <location>
        <begin position="255"/>
        <end position="289"/>
    </location>
</feature>
<feature type="compositionally biased region" description="Polar residues" evidence="1">
    <location>
        <begin position="784"/>
        <end position="799"/>
    </location>
</feature>
<gene>
    <name evidence="2" type="primary">g5344</name>
    <name evidence="2" type="ORF">VP750_LOCUS4572</name>
</gene>
<proteinExistence type="predicted"/>
<feature type="compositionally biased region" description="Acidic residues" evidence="1">
    <location>
        <begin position="756"/>
        <end position="765"/>
    </location>
</feature>
<feature type="compositionally biased region" description="Polar residues" evidence="1">
    <location>
        <begin position="378"/>
        <end position="397"/>
    </location>
</feature>
<sequence>MAWDRDALREQEEDLARFQSSRFVVAKPEAAIRAGKRTGGRSFTTDFKRAVNTDDFKEAFADTGNDVDYAYYCNGDVQWFGVHVADPDIKRAGFVTKWLGFAAQSLGRVQKADGSIVDREIETWLPKKKVKAFSLRSKKMGTRTIAYQDGQVVFFKAVMDNALGKYLNAGLPDTSGKYNDREARNEGKITGFLDEVQGQTAYQSFKQKMIKNREIIPKPLDPWVIQEVEEWVQTKEEWDREKVYLAELGYVPDEADPEAWPKEDENTKDEEAVLSGKTRSRRQPKEELSDEVREFAERAFQAAKKEAAALDAGGWNVGSVITDKKDRNRFAVVRTPRGPRIERGRKGGFADRQTGGREGREDRAYREPRQDRAGWATSPASNWATSETAQWSEQATRGGQDDLLWDEPKQSSQAAPVPSQPTGDDLVDAWASLTDESDEMLNVASEPGLVDEREEERLRSFSEQMALKTPPAPRQRAGVAGADAWASRRGNTAQRGPAQRDAGQRGTARPPQRDAGAPRRSGWTTSGDEYSGWTEGDDVAPAGPQGWATSDEWVDDSAAAAGRFFEAGKKPARPGSQGWATGGWSESAPIVADEDVDSWAEFAESTAKGQDRKFSRGGFSEDLTSLSGLGDSSAFNSDRNKSPAGDRPGAAEESSQGSQQPAIPARQRLPEWSRYEGSAGEVVRGEDAGRRRRRAAQPSPSADEGMTTSSEQEDSALQSKSSQWSSGLVDDTPPEMGNWDEWEAFMASDQATKEFDPEDAADADELFTTSEDVSAAEELRTGDSEGQTKASWSKSRSKG</sequence>
<organism evidence="2 3">
    <name type="scientific">Coccomyxa viridis</name>
    <dbReference type="NCBI Taxonomy" id="1274662"/>
    <lineage>
        <taxon>Eukaryota</taxon>
        <taxon>Viridiplantae</taxon>
        <taxon>Chlorophyta</taxon>
        <taxon>core chlorophytes</taxon>
        <taxon>Trebouxiophyceae</taxon>
        <taxon>Trebouxiophyceae incertae sedis</taxon>
        <taxon>Coccomyxaceae</taxon>
        <taxon>Coccomyxa</taxon>
    </lineage>
</organism>
<feature type="compositionally biased region" description="Low complexity" evidence="1">
    <location>
        <begin position="715"/>
        <end position="726"/>
    </location>
</feature>
<dbReference type="EMBL" id="CAXHTA020000007">
    <property type="protein sequence ID" value="CAL5222913.1"/>
    <property type="molecule type" value="Genomic_DNA"/>
</dbReference>
<comment type="caution">
    <text evidence="2">The sequence shown here is derived from an EMBL/GenBank/DDBJ whole genome shotgun (WGS) entry which is preliminary data.</text>
</comment>
<keyword evidence="3" id="KW-1185">Reference proteome</keyword>
<feature type="compositionally biased region" description="Basic and acidic residues" evidence="1">
    <location>
        <begin position="339"/>
        <end position="372"/>
    </location>
</feature>
<evidence type="ECO:0000256" key="1">
    <source>
        <dbReference type="SAM" id="MobiDB-lite"/>
    </source>
</evidence>
<accession>A0ABP1FXJ2</accession>
<feature type="compositionally biased region" description="Basic and acidic residues" evidence="1">
    <location>
        <begin position="259"/>
        <end position="271"/>
    </location>
</feature>
<name>A0ABP1FXJ2_9CHLO</name>
<feature type="region of interest" description="Disordered" evidence="1">
    <location>
        <begin position="326"/>
        <end position="427"/>
    </location>
</feature>
<protein>
    <submittedName>
        <fullName evidence="2">G5344 protein</fullName>
    </submittedName>
</protein>
<feature type="region of interest" description="Disordered" evidence="1">
    <location>
        <begin position="442"/>
        <end position="799"/>
    </location>
</feature>
<reference evidence="2 3" key="1">
    <citation type="submission" date="2024-06" db="EMBL/GenBank/DDBJ databases">
        <authorList>
            <person name="Kraege A."/>
            <person name="Thomma B."/>
        </authorList>
    </citation>
    <scope>NUCLEOTIDE SEQUENCE [LARGE SCALE GENOMIC DNA]</scope>
</reference>